<reference evidence="1 2" key="1">
    <citation type="submission" date="2021-06" db="EMBL/GenBank/DDBJ databases">
        <authorList>
            <person name="Palmer J.M."/>
        </authorList>
    </citation>
    <scope>NUCLEOTIDE SEQUENCE [LARGE SCALE GENOMIC DNA]</scope>
    <source>
        <strain evidence="1 2">GA_2019</strain>
        <tissue evidence="1">Muscle</tissue>
    </source>
</reference>
<keyword evidence="2" id="KW-1185">Reference proteome</keyword>
<comment type="caution">
    <text evidence="1">The sequence shown here is derived from an EMBL/GenBank/DDBJ whole genome shotgun (WGS) entry which is preliminary data.</text>
</comment>
<proteinExistence type="predicted"/>
<accession>A0ABV0P8F8</accession>
<protein>
    <submittedName>
        <fullName evidence="1">Uncharacterized protein</fullName>
    </submittedName>
</protein>
<dbReference type="Proteomes" id="UP001476798">
    <property type="component" value="Unassembled WGS sequence"/>
</dbReference>
<gene>
    <name evidence="1" type="ORF">GOODEAATRI_028173</name>
</gene>
<sequence>MTVSFIGAEGAKEESLLIPNQRKRRRREGGASQSEKAFSVLVRKNGYSPTSYKGVLLITYFFISSSYFQHAVLHLQSAVIGQTHNQSKGLSVSFGQWTFSDIIAPLSHNHIGCDPWLQKTTLSFNPTPMLHLSAVAMEAVLDWVKSGACCSPLRPLRDWTAPPSLSSDHWYVKYFTSIHEMLTLLLMSGEQMEEMIWGCSRKCESLWVDSAILSS</sequence>
<name>A0ABV0P8F8_9TELE</name>
<evidence type="ECO:0000313" key="1">
    <source>
        <dbReference type="EMBL" id="MEQ2179731.1"/>
    </source>
</evidence>
<organism evidence="1 2">
    <name type="scientific">Goodea atripinnis</name>
    <dbReference type="NCBI Taxonomy" id="208336"/>
    <lineage>
        <taxon>Eukaryota</taxon>
        <taxon>Metazoa</taxon>
        <taxon>Chordata</taxon>
        <taxon>Craniata</taxon>
        <taxon>Vertebrata</taxon>
        <taxon>Euteleostomi</taxon>
        <taxon>Actinopterygii</taxon>
        <taxon>Neopterygii</taxon>
        <taxon>Teleostei</taxon>
        <taxon>Neoteleostei</taxon>
        <taxon>Acanthomorphata</taxon>
        <taxon>Ovalentaria</taxon>
        <taxon>Atherinomorphae</taxon>
        <taxon>Cyprinodontiformes</taxon>
        <taxon>Goodeidae</taxon>
        <taxon>Goodea</taxon>
    </lineage>
</organism>
<dbReference type="EMBL" id="JAHRIO010063816">
    <property type="protein sequence ID" value="MEQ2179731.1"/>
    <property type="molecule type" value="Genomic_DNA"/>
</dbReference>
<evidence type="ECO:0000313" key="2">
    <source>
        <dbReference type="Proteomes" id="UP001476798"/>
    </source>
</evidence>